<evidence type="ECO:0000313" key="1">
    <source>
        <dbReference type="EMBL" id="MBA0596373.1"/>
    </source>
</evidence>
<protein>
    <recommendedName>
        <fullName evidence="3">DUF4283 domain-containing protein</fullName>
    </recommendedName>
</protein>
<accession>A0A7J8Q4W1</accession>
<name>A0A7J8Q4W1_GOSRA</name>
<proteinExistence type="predicted"/>
<gene>
    <name evidence="1" type="ORF">Gorai_013195</name>
</gene>
<dbReference type="AlphaFoldDB" id="A0A7J8Q4W1"/>
<dbReference type="PANTHER" id="PTHR31286:SF99">
    <property type="entry name" value="DUF4283 DOMAIN-CONTAINING PROTEIN"/>
    <property type="match status" value="1"/>
</dbReference>
<evidence type="ECO:0000313" key="2">
    <source>
        <dbReference type="Proteomes" id="UP000593578"/>
    </source>
</evidence>
<dbReference type="EMBL" id="JABEZZ010000009">
    <property type="protein sequence ID" value="MBA0596373.1"/>
    <property type="molecule type" value="Genomic_DNA"/>
</dbReference>
<dbReference type="Proteomes" id="UP000593578">
    <property type="component" value="Unassembled WGS sequence"/>
</dbReference>
<dbReference type="InterPro" id="IPR040256">
    <property type="entry name" value="At4g02000-like"/>
</dbReference>
<reference evidence="1 2" key="1">
    <citation type="journal article" date="2019" name="Genome Biol. Evol.">
        <title>Insights into the evolution of the New World diploid cottons (Gossypium, subgenus Houzingenia) based on genome sequencing.</title>
        <authorList>
            <person name="Grover C.E."/>
            <person name="Arick M.A. 2nd"/>
            <person name="Thrash A."/>
            <person name="Conover J.L."/>
            <person name="Sanders W.S."/>
            <person name="Peterson D.G."/>
            <person name="Frelichowski J.E."/>
            <person name="Scheffler J.A."/>
            <person name="Scheffler B.E."/>
            <person name="Wendel J.F."/>
        </authorList>
    </citation>
    <scope>NUCLEOTIDE SEQUENCE [LARGE SCALE GENOMIC DNA]</scope>
    <source>
        <strain evidence="1">8</strain>
        <tissue evidence="1">Leaf</tissue>
    </source>
</reference>
<comment type="caution">
    <text evidence="1">The sequence shown here is derived from an EMBL/GenBank/DDBJ whole genome shotgun (WGS) entry which is preliminary data.</text>
</comment>
<organism evidence="1 2">
    <name type="scientific">Gossypium raimondii</name>
    <name type="common">Peruvian cotton</name>
    <name type="synonym">Gossypium klotzschianum subsp. raimondii</name>
    <dbReference type="NCBI Taxonomy" id="29730"/>
    <lineage>
        <taxon>Eukaryota</taxon>
        <taxon>Viridiplantae</taxon>
        <taxon>Streptophyta</taxon>
        <taxon>Embryophyta</taxon>
        <taxon>Tracheophyta</taxon>
        <taxon>Spermatophyta</taxon>
        <taxon>Magnoliopsida</taxon>
        <taxon>eudicotyledons</taxon>
        <taxon>Gunneridae</taxon>
        <taxon>Pentapetalae</taxon>
        <taxon>rosids</taxon>
        <taxon>malvids</taxon>
        <taxon>Malvales</taxon>
        <taxon>Malvaceae</taxon>
        <taxon>Malvoideae</taxon>
        <taxon>Gossypium</taxon>
    </lineage>
</organism>
<evidence type="ECO:0008006" key="3">
    <source>
        <dbReference type="Google" id="ProtNLM"/>
    </source>
</evidence>
<dbReference type="PANTHER" id="PTHR31286">
    <property type="entry name" value="GLYCINE-RICH CELL WALL STRUCTURAL PROTEIN 1.8-LIKE"/>
    <property type="match status" value="1"/>
</dbReference>
<sequence length="328" mass="36296">MNEPFPTGDFVMGASDVVSNSDVGWTTKKVRRWPDMPPDVEDPTVDGNVRKVQSPKTPKASYKSTLMGSATLPMQIDNFEENFELLDGYVMTEVVDGIPSITFSVRVQKFIERKMARTIVVKLLGRKIGFNALLNKVSSLKAIGPVIKLDERTGNACRRRFAQLAVCVNLKKSLISKVKSNGRVQQIEYESLSIVCFKCSFYGHNSKLCLTQKVLSPESESGKSIPVVEEAGGNPHVQMGSRILKPNNINVGSFNYVGPNVSVDNLTMSQNYVSSRNENTSFKPVIVHSNLDKEKHKAVAASIILERESSVFLFGDWIMEGCDPPCAR</sequence>